<dbReference type="PANTHER" id="PTHR11439">
    <property type="entry name" value="GAG-POL-RELATED RETROTRANSPOSON"/>
    <property type="match status" value="1"/>
</dbReference>
<dbReference type="EMBL" id="QJKJ01011207">
    <property type="protein sequence ID" value="RDX71772.1"/>
    <property type="molecule type" value="Genomic_DNA"/>
</dbReference>
<sequence>VSGKDNYVCRLKKILCGLKEAPRQWYKKFESVMCEQGYKKTTSDHYVFVIKFSNDNFIIVLLYVDDILIVGKSVSKIDKLKKQLSEIIRDRQIKKLWLSQEHYVKRVLQRFHMKNAKAVRISLATHFKLCSRHNPSNEAEKNNISKVPYASTMGSLMYAMIRIRPNIAHVVGIVSRFLSNQGDKTTLMGYSNSDMIGDIDSRKSTSGYFIKFVGGAMAW</sequence>
<dbReference type="SUPFAM" id="SSF56672">
    <property type="entry name" value="DNA/RNA polymerases"/>
    <property type="match status" value="1"/>
</dbReference>
<dbReference type="Proteomes" id="UP000257109">
    <property type="component" value="Unassembled WGS sequence"/>
</dbReference>
<reference evidence="2" key="1">
    <citation type="submission" date="2018-05" db="EMBL/GenBank/DDBJ databases">
        <title>Draft genome of Mucuna pruriens seed.</title>
        <authorList>
            <person name="Nnadi N.E."/>
            <person name="Vos R."/>
            <person name="Hasami M.H."/>
            <person name="Devisetty U.K."/>
            <person name="Aguiy J.C."/>
        </authorList>
    </citation>
    <scope>NUCLEOTIDE SEQUENCE [LARGE SCALE GENOMIC DNA]</scope>
    <source>
        <strain evidence="2">JCA_2017</strain>
    </source>
</reference>
<dbReference type="STRING" id="157652.A0A371F0F6"/>
<dbReference type="AlphaFoldDB" id="A0A371F0F6"/>
<dbReference type="PANTHER" id="PTHR11439:SF467">
    <property type="entry name" value="INTEGRASE CATALYTIC DOMAIN-CONTAINING PROTEIN"/>
    <property type="match status" value="1"/>
</dbReference>
<evidence type="ECO:0000313" key="2">
    <source>
        <dbReference type="EMBL" id="RDX71772.1"/>
    </source>
</evidence>
<evidence type="ECO:0000259" key="1">
    <source>
        <dbReference type="Pfam" id="PF07727"/>
    </source>
</evidence>
<dbReference type="InterPro" id="IPR043502">
    <property type="entry name" value="DNA/RNA_pol_sf"/>
</dbReference>
<dbReference type="InterPro" id="IPR013103">
    <property type="entry name" value="RVT_2"/>
</dbReference>
<dbReference type="Pfam" id="PF07727">
    <property type="entry name" value="RVT_2"/>
    <property type="match status" value="1"/>
</dbReference>
<gene>
    <name evidence="2" type="ORF">CR513_48830</name>
</gene>
<evidence type="ECO:0000313" key="3">
    <source>
        <dbReference type="Proteomes" id="UP000257109"/>
    </source>
</evidence>
<keyword evidence="3" id="KW-1185">Reference proteome</keyword>
<protein>
    <recommendedName>
        <fullName evidence="1">Reverse transcriptase Ty1/copia-type domain-containing protein</fullName>
    </recommendedName>
</protein>
<accession>A0A371F0F6</accession>
<feature type="domain" description="Reverse transcriptase Ty1/copia-type" evidence="1">
    <location>
        <begin position="3"/>
        <end position="86"/>
    </location>
</feature>
<feature type="non-terminal residue" evidence="2">
    <location>
        <position position="1"/>
    </location>
</feature>
<comment type="caution">
    <text evidence="2">The sequence shown here is derived from an EMBL/GenBank/DDBJ whole genome shotgun (WGS) entry which is preliminary data.</text>
</comment>
<dbReference type="OrthoDB" id="1692315at2759"/>
<organism evidence="2 3">
    <name type="scientific">Mucuna pruriens</name>
    <name type="common">Velvet bean</name>
    <name type="synonym">Dolichos pruriens</name>
    <dbReference type="NCBI Taxonomy" id="157652"/>
    <lineage>
        <taxon>Eukaryota</taxon>
        <taxon>Viridiplantae</taxon>
        <taxon>Streptophyta</taxon>
        <taxon>Embryophyta</taxon>
        <taxon>Tracheophyta</taxon>
        <taxon>Spermatophyta</taxon>
        <taxon>Magnoliopsida</taxon>
        <taxon>eudicotyledons</taxon>
        <taxon>Gunneridae</taxon>
        <taxon>Pentapetalae</taxon>
        <taxon>rosids</taxon>
        <taxon>fabids</taxon>
        <taxon>Fabales</taxon>
        <taxon>Fabaceae</taxon>
        <taxon>Papilionoideae</taxon>
        <taxon>50 kb inversion clade</taxon>
        <taxon>NPAAA clade</taxon>
        <taxon>indigoferoid/millettioid clade</taxon>
        <taxon>Phaseoleae</taxon>
        <taxon>Mucuna</taxon>
    </lineage>
</organism>
<proteinExistence type="predicted"/>
<name>A0A371F0F6_MUCPR</name>